<dbReference type="InterPro" id="IPR036179">
    <property type="entry name" value="Ig-like_dom_sf"/>
</dbReference>
<reference evidence="3" key="1">
    <citation type="submission" date="2025-08" db="UniProtKB">
        <authorList>
            <consortium name="Ensembl"/>
        </authorList>
    </citation>
    <scope>IDENTIFICATION</scope>
</reference>
<dbReference type="GeneTree" id="ENSGT01150000287106"/>
<feature type="domain" description="Ig-like" evidence="2">
    <location>
        <begin position="21"/>
        <end position="111"/>
    </location>
</feature>
<accession>A0A8C5A4E9</accession>
<protein>
    <recommendedName>
        <fullName evidence="2">Ig-like domain-containing protein</fullName>
    </recommendedName>
</protein>
<reference evidence="3" key="2">
    <citation type="submission" date="2025-09" db="UniProtKB">
        <authorList>
            <consortium name="Ensembl"/>
        </authorList>
    </citation>
    <scope>IDENTIFICATION</scope>
</reference>
<evidence type="ECO:0000256" key="1">
    <source>
        <dbReference type="SAM" id="SignalP"/>
    </source>
</evidence>
<organism evidence="3 4">
    <name type="scientific">Gadus morhua</name>
    <name type="common">Atlantic cod</name>
    <dbReference type="NCBI Taxonomy" id="8049"/>
    <lineage>
        <taxon>Eukaryota</taxon>
        <taxon>Metazoa</taxon>
        <taxon>Chordata</taxon>
        <taxon>Craniata</taxon>
        <taxon>Vertebrata</taxon>
        <taxon>Euteleostomi</taxon>
        <taxon>Actinopterygii</taxon>
        <taxon>Neopterygii</taxon>
        <taxon>Teleostei</taxon>
        <taxon>Neoteleostei</taxon>
        <taxon>Acanthomorphata</taxon>
        <taxon>Zeiogadaria</taxon>
        <taxon>Gadariae</taxon>
        <taxon>Gadiformes</taxon>
        <taxon>Gadoidei</taxon>
        <taxon>Gadidae</taxon>
        <taxon>Gadus</taxon>
    </lineage>
</organism>
<dbReference type="Proteomes" id="UP000694546">
    <property type="component" value="Chromosome 6"/>
</dbReference>
<sequence length="119" mass="12920">GSQTDLTMLFLVLTLVLARCPVVKNVRLTVSSTDGEVVKVRSSVTDHVVKEGSQVTLTCTSACSFHQLDVHWYRNGHALSETGPALHLSGLTNDETGNYTCSLDSSGQKTSAPWRWSLI</sequence>
<evidence type="ECO:0000313" key="4">
    <source>
        <dbReference type="Proteomes" id="UP000694546"/>
    </source>
</evidence>
<name>A0A8C5A4E9_GADMO</name>
<evidence type="ECO:0000313" key="3">
    <source>
        <dbReference type="Ensembl" id="ENSGMOP00000026842.1"/>
    </source>
</evidence>
<dbReference type="InterPro" id="IPR007110">
    <property type="entry name" value="Ig-like_dom"/>
</dbReference>
<dbReference type="InterPro" id="IPR013783">
    <property type="entry name" value="Ig-like_fold"/>
</dbReference>
<dbReference type="SMART" id="SM00408">
    <property type="entry name" value="IGc2"/>
    <property type="match status" value="1"/>
</dbReference>
<dbReference type="PANTHER" id="PTHR46013:SF4">
    <property type="entry name" value="B-CELL RECEPTOR CD22-RELATED"/>
    <property type="match status" value="1"/>
</dbReference>
<dbReference type="SUPFAM" id="SSF48726">
    <property type="entry name" value="Immunoglobulin"/>
    <property type="match status" value="1"/>
</dbReference>
<dbReference type="InterPro" id="IPR003599">
    <property type="entry name" value="Ig_sub"/>
</dbReference>
<keyword evidence="1" id="KW-0732">Signal</keyword>
<feature type="signal peptide" evidence="1">
    <location>
        <begin position="1"/>
        <end position="18"/>
    </location>
</feature>
<keyword evidence="4" id="KW-1185">Reference proteome</keyword>
<feature type="chain" id="PRO_5045861369" description="Ig-like domain-containing protein" evidence="1">
    <location>
        <begin position="19"/>
        <end position="119"/>
    </location>
</feature>
<dbReference type="Ensembl" id="ENSGMOT00000049269.1">
    <property type="protein sequence ID" value="ENSGMOP00000026842.1"/>
    <property type="gene ID" value="ENSGMOG00000024881.1"/>
</dbReference>
<dbReference type="Pfam" id="PF13895">
    <property type="entry name" value="Ig_2"/>
    <property type="match status" value="1"/>
</dbReference>
<proteinExistence type="predicted"/>
<dbReference type="InterPro" id="IPR003598">
    <property type="entry name" value="Ig_sub2"/>
</dbReference>
<dbReference type="PROSITE" id="PS50835">
    <property type="entry name" value="IG_LIKE"/>
    <property type="match status" value="1"/>
</dbReference>
<dbReference type="SMART" id="SM00409">
    <property type="entry name" value="IG"/>
    <property type="match status" value="1"/>
</dbReference>
<dbReference type="AlphaFoldDB" id="A0A8C5A4E9"/>
<dbReference type="PANTHER" id="PTHR46013">
    <property type="entry name" value="VASCULAR CELL ADHESION MOLECULE 1"/>
    <property type="match status" value="1"/>
</dbReference>
<dbReference type="Gene3D" id="2.60.40.10">
    <property type="entry name" value="Immunoglobulins"/>
    <property type="match status" value="1"/>
</dbReference>
<evidence type="ECO:0000259" key="2">
    <source>
        <dbReference type="PROSITE" id="PS50835"/>
    </source>
</evidence>